<dbReference type="OrthoDB" id="3389322at2"/>
<keyword evidence="5" id="KW-1185">Reference proteome</keyword>
<evidence type="ECO:0000256" key="1">
    <source>
        <dbReference type="SAM" id="MobiDB-lite"/>
    </source>
</evidence>
<keyword evidence="2" id="KW-0472">Membrane</keyword>
<dbReference type="AlphaFoldDB" id="A0A5C4WF71"/>
<gene>
    <name evidence="4" type="ORF">FHP29_03760</name>
</gene>
<comment type="caution">
    <text evidence="4">The sequence shown here is derived from an EMBL/GenBank/DDBJ whole genome shotgun (WGS) entry which is preliminary data.</text>
</comment>
<keyword evidence="2" id="KW-1133">Transmembrane helix</keyword>
<dbReference type="EMBL" id="VDMP01000016">
    <property type="protein sequence ID" value="TNM46065.1"/>
    <property type="molecule type" value="Genomic_DNA"/>
</dbReference>
<feature type="transmembrane region" description="Helical" evidence="2">
    <location>
        <begin position="70"/>
        <end position="90"/>
    </location>
</feature>
<sequence>MTSSPLSAPPTWLLRLDPPLDPSGDEARRQLRRELVRPEYYQDDIVGRLQRWLDRLITGTIDAASGSSGLTSAAAILVVLLIVAGVLFLASRARRTARGRSADAPALTGEVITADELRARAEAALAAGDPAGALVDAFRAAAVRQVERGRIEDLPQATAHELAAALVAVFPEHRGPVLHGADLFDGVLYGERPATTAEARELLALDDTLVGRTARR</sequence>
<evidence type="ECO:0000313" key="5">
    <source>
        <dbReference type="Proteomes" id="UP000313231"/>
    </source>
</evidence>
<feature type="region of interest" description="Disordered" evidence="1">
    <location>
        <begin position="1"/>
        <end position="26"/>
    </location>
</feature>
<feature type="domain" description="Protein-glutamine gamma-glutamyltransferase-like C-terminal" evidence="3">
    <location>
        <begin position="141"/>
        <end position="206"/>
    </location>
</feature>
<accession>A0A5C4WF71</accession>
<dbReference type="InterPro" id="IPR025403">
    <property type="entry name" value="TgpA-like_C"/>
</dbReference>
<evidence type="ECO:0000313" key="4">
    <source>
        <dbReference type="EMBL" id="TNM46065.1"/>
    </source>
</evidence>
<evidence type="ECO:0000256" key="2">
    <source>
        <dbReference type="SAM" id="Phobius"/>
    </source>
</evidence>
<organism evidence="4 5">
    <name type="scientific">Nocardioides albidus</name>
    <dbReference type="NCBI Taxonomy" id="1517589"/>
    <lineage>
        <taxon>Bacteria</taxon>
        <taxon>Bacillati</taxon>
        <taxon>Actinomycetota</taxon>
        <taxon>Actinomycetes</taxon>
        <taxon>Propionibacteriales</taxon>
        <taxon>Nocardioidaceae</taxon>
        <taxon>Nocardioides</taxon>
    </lineage>
</organism>
<dbReference type="Pfam" id="PF13559">
    <property type="entry name" value="DUF4129"/>
    <property type="match status" value="1"/>
</dbReference>
<name>A0A5C4WF71_9ACTN</name>
<evidence type="ECO:0000259" key="3">
    <source>
        <dbReference type="Pfam" id="PF13559"/>
    </source>
</evidence>
<protein>
    <submittedName>
        <fullName evidence="4">DUF4129 domain-containing protein</fullName>
    </submittedName>
</protein>
<keyword evidence="2" id="KW-0812">Transmembrane</keyword>
<reference evidence="4 5" key="1">
    <citation type="journal article" date="2016" name="Int. J. Syst. Evol. Microbiol.">
        <title>Nocardioides albidus sp. nov., an actinobacterium isolated from garden soil.</title>
        <authorList>
            <person name="Singh H."/>
            <person name="Du J."/>
            <person name="Trinh H."/>
            <person name="Won K."/>
            <person name="Yang J.E."/>
            <person name="Yin C."/>
            <person name="Kook M."/>
            <person name="Yi T.H."/>
        </authorList>
    </citation>
    <scope>NUCLEOTIDE SEQUENCE [LARGE SCALE GENOMIC DNA]</scope>
    <source>
        <strain evidence="4 5">CCTCC AB 2015297</strain>
    </source>
</reference>
<proteinExistence type="predicted"/>
<dbReference type="RefSeq" id="WP_139621523.1">
    <property type="nucleotide sequence ID" value="NZ_VDMP01000016.1"/>
</dbReference>
<dbReference type="Proteomes" id="UP000313231">
    <property type="component" value="Unassembled WGS sequence"/>
</dbReference>